<comment type="caution">
    <text evidence="1">The sequence shown here is derived from an EMBL/GenBank/DDBJ whole genome shotgun (WGS) entry which is preliminary data.</text>
</comment>
<dbReference type="PANTHER" id="PTHR43235">
    <property type="entry name" value="GLUTAMINE AMIDOTRANSFERASE PB2B2.05-RELATED"/>
    <property type="match status" value="1"/>
</dbReference>
<dbReference type="InterPro" id="IPR029062">
    <property type="entry name" value="Class_I_gatase-like"/>
</dbReference>
<proteinExistence type="predicted"/>
<dbReference type="PANTHER" id="PTHR43235:SF1">
    <property type="entry name" value="GLUTAMINE AMIDOTRANSFERASE PB2B2.05-RELATED"/>
    <property type="match status" value="1"/>
</dbReference>
<dbReference type="OrthoDB" id="9813383at2"/>
<reference evidence="1 2" key="1">
    <citation type="submission" date="2019-07" db="EMBL/GenBank/DDBJ databases">
        <title>Whole genome shotgun sequence of Aeromicrobium flavum NBRC 107625.</title>
        <authorList>
            <person name="Hosoyama A."/>
            <person name="Uohara A."/>
            <person name="Ohji S."/>
            <person name="Ichikawa N."/>
        </authorList>
    </citation>
    <scope>NUCLEOTIDE SEQUENCE [LARGE SCALE GENOMIC DNA]</scope>
    <source>
        <strain evidence="1 2">NBRC 107625</strain>
    </source>
</reference>
<dbReference type="RefSeq" id="WP_146825246.1">
    <property type="nucleotide sequence ID" value="NZ_BAAAYQ010000001.1"/>
</dbReference>
<dbReference type="InterPro" id="IPR044668">
    <property type="entry name" value="PuuD-like"/>
</dbReference>
<dbReference type="GO" id="GO:0033969">
    <property type="term" value="F:gamma-glutamyl-gamma-aminobutyrate hydrolase activity"/>
    <property type="evidence" value="ECO:0007669"/>
    <property type="project" value="TreeGrafter"/>
</dbReference>
<dbReference type="AlphaFoldDB" id="A0A512HR09"/>
<accession>A0A512HR09</accession>
<evidence type="ECO:0000313" key="2">
    <source>
        <dbReference type="Proteomes" id="UP000321769"/>
    </source>
</evidence>
<dbReference type="SUPFAM" id="SSF52317">
    <property type="entry name" value="Class I glutamine amidotransferase-like"/>
    <property type="match status" value="1"/>
</dbReference>
<sequence>MNQRRLAVLHLRTERPHATDYQDSLDRLNDAALRVARRQGWVVDVVPSSDLPPEATATAVDRADAVVLMGGEDVDPEFWGGPTDYPDGGHHEPLADVAHISAVRACLVAGTPLLGLCRGLQVINVALGGTLVPHLPTTHLHRKEGDDDYARHRVTLVGTHLHPAVEASREVRCSHHQAVERLGRGLLVAARADDGVVEALVHESAPITGIQWHPEHPDTADEQLAPLFDRLLRQSAQGAVS</sequence>
<name>A0A512HR09_9ACTN</name>
<protein>
    <submittedName>
        <fullName evidence="1">Uncharacterized protein</fullName>
    </submittedName>
</protein>
<organism evidence="1 2">
    <name type="scientific">Aeromicrobium flavum</name>
    <dbReference type="NCBI Taxonomy" id="416568"/>
    <lineage>
        <taxon>Bacteria</taxon>
        <taxon>Bacillati</taxon>
        <taxon>Actinomycetota</taxon>
        <taxon>Actinomycetes</taxon>
        <taxon>Propionibacteriales</taxon>
        <taxon>Nocardioidaceae</taxon>
        <taxon>Aeromicrobium</taxon>
    </lineage>
</organism>
<dbReference type="EMBL" id="BJZQ01000001">
    <property type="protein sequence ID" value="GEO87894.1"/>
    <property type="molecule type" value="Genomic_DNA"/>
</dbReference>
<dbReference type="InterPro" id="IPR011697">
    <property type="entry name" value="Peptidase_C26"/>
</dbReference>
<dbReference type="GO" id="GO:0006598">
    <property type="term" value="P:polyamine catabolic process"/>
    <property type="evidence" value="ECO:0007669"/>
    <property type="project" value="TreeGrafter"/>
</dbReference>
<evidence type="ECO:0000313" key="1">
    <source>
        <dbReference type="EMBL" id="GEO87894.1"/>
    </source>
</evidence>
<gene>
    <name evidence="1" type="ORF">AFL01nite_02210</name>
</gene>
<dbReference type="Proteomes" id="UP000321769">
    <property type="component" value="Unassembled WGS sequence"/>
</dbReference>
<dbReference type="Gene3D" id="3.40.50.880">
    <property type="match status" value="1"/>
</dbReference>
<keyword evidence="2" id="KW-1185">Reference proteome</keyword>
<dbReference type="Pfam" id="PF07722">
    <property type="entry name" value="Peptidase_C26"/>
    <property type="match status" value="1"/>
</dbReference>
<dbReference type="PROSITE" id="PS51273">
    <property type="entry name" value="GATASE_TYPE_1"/>
    <property type="match status" value="1"/>
</dbReference>
<dbReference type="GO" id="GO:0005829">
    <property type="term" value="C:cytosol"/>
    <property type="evidence" value="ECO:0007669"/>
    <property type="project" value="TreeGrafter"/>
</dbReference>